<keyword evidence="3" id="KW-1185">Reference proteome</keyword>
<evidence type="ECO:0000256" key="1">
    <source>
        <dbReference type="SAM" id="Phobius"/>
    </source>
</evidence>
<reference evidence="3" key="1">
    <citation type="submission" date="2017-04" db="EMBL/GenBank/DDBJ databases">
        <authorList>
            <person name="Varghese N."/>
            <person name="Submissions S."/>
        </authorList>
    </citation>
    <scope>NUCLEOTIDE SEQUENCE [LARGE SCALE GENOMIC DNA]</scope>
    <source>
        <strain evidence="3">DSM 44073</strain>
    </source>
</reference>
<evidence type="ECO:0000313" key="3">
    <source>
        <dbReference type="Proteomes" id="UP000192840"/>
    </source>
</evidence>
<dbReference type="EMBL" id="FWYC01000007">
    <property type="protein sequence ID" value="SMC94952.1"/>
    <property type="molecule type" value="Genomic_DNA"/>
</dbReference>
<organism evidence="2 3">
    <name type="scientific">Lentzea albidocapillata</name>
    <dbReference type="NCBI Taxonomy" id="40571"/>
    <lineage>
        <taxon>Bacteria</taxon>
        <taxon>Bacillati</taxon>
        <taxon>Actinomycetota</taxon>
        <taxon>Actinomycetes</taxon>
        <taxon>Pseudonocardiales</taxon>
        <taxon>Pseudonocardiaceae</taxon>
        <taxon>Lentzea</taxon>
    </lineage>
</organism>
<keyword evidence="1" id="KW-1133">Transmembrane helix</keyword>
<dbReference type="Proteomes" id="UP000192840">
    <property type="component" value="Unassembled WGS sequence"/>
</dbReference>
<name>A0A1W2DCV5_9PSEU</name>
<feature type="transmembrane region" description="Helical" evidence="1">
    <location>
        <begin position="12"/>
        <end position="31"/>
    </location>
</feature>
<dbReference type="AlphaFoldDB" id="A0A1W2DCV5"/>
<keyword evidence="1" id="KW-0472">Membrane</keyword>
<gene>
    <name evidence="2" type="ORF">SAMN05660733_02845</name>
</gene>
<accession>A0A1W2DCV5</accession>
<feature type="transmembrane region" description="Helical" evidence="1">
    <location>
        <begin position="37"/>
        <end position="57"/>
    </location>
</feature>
<evidence type="ECO:0000313" key="2">
    <source>
        <dbReference type="EMBL" id="SMC94952.1"/>
    </source>
</evidence>
<proteinExistence type="predicted"/>
<protein>
    <submittedName>
        <fullName evidence="2">Uncharacterized protein</fullName>
    </submittedName>
</protein>
<keyword evidence="1" id="KW-0812">Transmembrane</keyword>
<sequence length="58" mass="6037">MRRILFSSDGLLRLPVLLAVMILAAVTVLALASWGSWVAMAVIAVIIGGGLFAAISIK</sequence>